<comment type="subcellular location">
    <subcellularLocation>
        <location evidence="1 14">Cell membrane</location>
        <topology evidence="1 14">Multi-pass membrane protein</topology>
    </subcellularLocation>
</comment>
<evidence type="ECO:0000256" key="1">
    <source>
        <dbReference type="ARBA" id="ARBA00004651"/>
    </source>
</evidence>
<keyword evidence="10 13" id="KW-0675">Receptor</keyword>
<feature type="transmembrane region" description="Helical" evidence="14">
    <location>
        <begin position="139"/>
        <end position="162"/>
    </location>
</feature>
<dbReference type="Proteomes" id="UP000695023">
    <property type="component" value="Unplaced"/>
</dbReference>
<feature type="transmembrane region" description="Helical" evidence="14">
    <location>
        <begin position="23"/>
        <end position="49"/>
    </location>
</feature>
<evidence type="ECO:0000313" key="16">
    <source>
        <dbReference type="Ensembl" id="ENSPNYP00000027279.1"/>
    </source>
</evidence>
<dbReference type="GO" id="GO:0004984">
    <property type="term" value="F:olfactory receptor activity"/>
    <property type="evidence" value="ECO:0007669"/>
    <property type="project" value="InterPro"/>
</dbReference>
<keyword evidence="7 13" id="KW-0297">G-protein coupled receptor</keyword>
<dbReference type="FunFam" id="1.20.1070.10:FF:000024">
    <property type="entry name" value="Olfactory receptor"/>
    <property type="match status" value="1"/>
</dbReference>
<feature type="transmembrane region" description="Helical" evidence="14">
    <location>
        <begin position="271"/>
        <end position="289"/>
    </location>
</feature>
<keyword evidence="8 14" id="KW-0472">Membrane</keyword>
<dbReference type="RefSeq" id="XP_005755054.1">
    <property type="nucleotide sequence ID" value="XM_005754997.1"/>
</dbReference>
<feature type="transmembrane region" description="Helical" evidence="14">
    <location>
        <begin position="196"/>
        <end position="219"/>
    </location>
</feature>
<evidence type="ECO:0000256" key="3">
    <source>
        <dbReference type="ARBA" id="ARBA00022606"/>
    </source>
</evidence>
<organism evidence="16">
    <name type="scientific">Pundamilia nyererei</name>
    <dbReference type="NCBI Taxonomy" id="303518"/>
    <lineage>
        <taxon>Eukaryota</taxon>
        <taxon>Metazoa</taxon>
        <taxon>Chordata</taxon>
        <taxon>Craniata</taxon>
        <taxon>Vertebrata</taxon>
        <taxon>Euteleostomi</taxon>
        <taxon>Actinopterygii</taxon>
        <taxon>Neopterygii</taxon>
        <taxon>Teleostei</taxon>
        <taxon>Neoteleostei</taxon>
        <taxon>Acanthomorphata</taxon>
        <taxon>Ovalentaria</taxon>
        <taxon>Cichlomorphae</taxon>
        <taxon>Cichliformes</taxon>
        <taxon>Cichlidae</taxon>
        <taxon>African cichlids</taxon>
        <taxon>Pseudocrenilabrinae</taxon>
        <taxon>Haplochromini</taxon>
        <taxon>Pundamilia</taxon>
    </lineage>
</organism>
<keyword evidence="4 13" id="KW-0812">Transmembrane</keyword>
<dbReference type="InterPro" id="IPR000725">
    <property type="entry name" value="Olfact_rcpt"/>
</dbReference>
<dbReference type="InterPro" id="IPR000276">
    <property type="entry name" value="GPCR_Rhodpsn"/>
</dbReference>
<evidence type="ECO:0000313" key="18">
    <source>
        <dbReference type="RefSeq" id="XP_005755054.1"/>
    </source>
</evidence>
<keyword evidence="6 14" id="KW-1133">Transmembrane helix</keyword>
<keyword evidence="17" id="KW-1185">Reference proteome</keyword>
<dbReference type="PANTHER" id="PTHR26451">
    <property type="entry name" value="G_PROTEIN_RECEP_F1_2 DOMAIN-CONTAINING PROTEIN"/>
    <property type="match status" value="1"/>
</dbReference>
<reference evidence="18" key="2">
    <citation type="submission" date="2025-04" db="UniProtKB">
        <authorList>
            <consortium name="RefSeq"/>
        </authorList>
    </citation>
    <scope>IDENTIFICATION</scope>
</reference>
<evidence type="ECO:0000256" key="4">
    <source>
        <dbReference type="ARBA" id="ARBA00022692"/>
    </source>
</evidence>
<evidence type="ECO:0000313" key="17">
    <source>
        <dbReference type="Proteomes" id="UP000695023"/>
    </source>
</evidence>
<keyword evidence="9" id="KW-1015">Disulfide bond</keyword>
<evidence type="ECO:0000256" key="12">
    <source>
        <dbReference type="ARBA" id="ARBA00023224"/>
    </source>
</evidence>
<proteinExistence type="inferred from homology"/>
<evidence type="ECO:0000256" key="5">
    <source>
        <dbReference type="ARBA" id="ARBA00022725"/>
    </source>
</evidence>
<dbReference type="GeneTree" id="ENSGT01030000234640"/>
<keyword evidence="5 14" id="KW-0552">Olfaction</keyword>
<evidence type="ECO:0000256" key="13">
    <source>
        <dbReference type="RuleBase" id="RU000688"/>
    </source>
</evidence>
<dbReference type="Pfam" id="PF13853">
    <property type="entry name" value="7tm_4"/>
    <property type="match status" value="1"/>
</dbReference>
<evidence type="ECO:0000256" key="9">
    <source>
        <dbReference type="ARBA" id="ARBA00023157"/>
    </source>
</evidence>
<dbReference type="GO" id="GO:0004930">
    <property type="term" value="F:G protein-coupled receptor activity"/>
    <property type="evidence" value="ECO:0007669"/>
    <property type="project" value="UniProtKB-KW"/>
</dbReference>
<comment type="similarity">
    <text evidence="13">Belongs to the G-protein coupled receptor 1 family.</text>
</comment>
<dbReference type="PRINTS" id="PR00245">
    <property type="entry name" value="OLFACTORYR"/>
</dbReference>
<evidence type="ECO:0000256" key="7">
    <source>
        <dbReference type="ARBA" id="ARBA00023040"/>
    </source>
</evidence>
<keyword evidence="12 13" id="KW-0807">Transducer</keyword>
<evidence type="ECO:0000256" key="6">
    <source>
        <dbReference type="ARBA" id="ARBA00022989"/>
    </source>
</evidence>
<keyword evidence="3 14" id="KW-0716">Sensory transduction</keyword>
<feature type="transmembrane region" description="Helical" evidence="14">
    <location>
        <begin position="56"/>
        <end position="77"/>
    </location>
</feature>
<dbReference type="Gene3D" id="1.20.1070.10">
    <property type="entry name" value="Rhodopsin 7-helix transmembrane proteins"/>
    <property type="match status" value="1"/>
</dbReference>
<evidence type="ECO:0000259" key="15">
    <source>
        <dbReference type="PROSITE" id="PS50262"/>
    </source>
</evidence>
<feature type="transmembrane region" description="Helical" evidence="14">
    <location>
        <begin position="89"/>
        <end position="118"/>
    </location>
</feature>
<feature type="transmembrane region" description="Helical" evidence="14">
    <location>
        <begin position="240"/>
        <end position="259"/>
    </location>
</feature>
<dbReference type="OrthoDB" id="10017003at2759"/>
<dbReference type="PANTHER" id="PTHR26451:SF847">
    <property type="entry name" value="ODORANT RECEPTOR-RELATED"/>
    <property type="match status" value="1"/>
</dbReference>
<reference evidence="16" key="1">
    <citation type="submission" date="2023-09" db="UniProtKB">
        <authorList>
            <consortium name="Ensembl"/>
        </authorList>
    </citation>
    <scope>IDENTIFICATION</scope>
</reference>
<dbReference type="PROSITE" id="PS50262">
    <property type="entry name" value="G_PROTEIN_RECEP_F1_2"/>
    <property type="match status" value="1"/>
</dbReference>
<dbReference type="InterPro" id="IPR052921">
    <property type="entry name" value="GPCR1_Superfamily_Member"/>
</dbReference>
<evidence type="ECO:0000256" key="2">
    <source>
        <dbReference type="ARBA" id="ARBA00022475"/>
    </source>
</evidence>
<evidence type="ECO:0000256" key="11">
    <source>
        <dbReference type="ARBA" id="ARBA00023180"/>
    </source>
</evidence>
<dbReference type="GeneID" id="102206465"/>
<name>A0A3B4GYK6_9CICH</name>
<dbReference type="InterPro" id="IPR017452">
    <property type="entry name" value="GPCR_Rhodpsn_7TM"/>
</dbReference>
<dbReference type="AlphaFoldDB" id="A0A3B4GYK6"/>
<evidence type="ECO:0000256" key="10">
    <source>
        <dbReference type="ARBA" id="ARBA00023170"/>
    </source>
</evidence>
<keyword evidence="11" id="KW-0325">Glycoprotein</keyword>
<feature type="domain" description="G-protein coupled receptors family 1 profile" evidence="15">
    <location>
        <begin position="39"/>
        <end position="287"/>
    </location>
</feature>
<dbReference type="GO" id="GO:0005886">
    <property type="term" value="C:plasma membrane"/>
    <property type="evidence" value="ECO:0007669"/>
    <property type="project" value="UniProtKB-SubCell"/>
</dbReference>
<sequence length="308" mass="35470">MELALNVSYITLDGFFQVNKYRYLYFMIMFTLYILILCCNFAIVFLIVVEKSLHEPMYIFIAALLLNSVMLSTVIYPKLLTDFLSKRQIISYSVCLFQFFMFYSLGGSEFLLLFAMAYDRYVSICKPLQYPMIMTKNTISIFLTLAWIVPSSQVAVVGVLMANKKICNFTFTGIFCNNTIYKLLCVYSKAQTVYDMVVLSNVAILPAVFIFFTYTRILVISYQSCKEVRRKAAQTCLPHLIVLISYLCLCAFDVIVSGLESNFPKIVHSILTLQIVMYPPLFNPIIYGLKMKEISKHLKRLFCAVKKN</sequence>
<dbReference type="SUPFAM" id="SSF81321">
    <property type="entry name" value="Family A G protein-coupled receptor-like"/>
    <property type="match status" value="1"/>
</dbReference>
<accession>A0A3B4GYK6</accession>
<keyword evidence="2 14" id="KW-1003">Cell membrane</keyword>
<evidence type="ECO:0000256" key="8">
    <source>
        <dbReference type="ARBA" id="ARBA00023136"/>
    </source>
</evidence>
<evidence type="ECO:0000256" key="14">
    <source>
        <dbReference type="RuleBase" id="RU363047"/>
    </source>
</evidence>
<dbReference type="PROSITE" id="PS00237">
    <property type="entry name" value="G_PROTEIN_RECEP_F1_1"/>
    <property type="match status" value="1"/>
</dbReference>
<gene>
    <name evidence="18" type="primary">LOC102206465</name>
</gene>
<protein>
    <recommendedName>
        <fullName evidence="14">Olfactory receptor</fullName>
    </recommendedName>
</protein>
<dbReference type="PRINTS" id="PR00237">
    <property type="entry name" value="GPCRRHODOPSN"/>
</dbReference>
<dbReference type="Ensembl" id="ENSPNYT00000027947.1">
    <property type="protein sequence ID" value="ENSPNYP00000027279.1"/>
    <property type="gene ID" value="ENSPNYG00000020551.1"/>
</dbReference>
<dbReference type="STRING" id="303518.ENSPNYP00000027279"/>
<dbReference type="GO" id="GO:0005549">
    <property type="term" value="F:odorant binding"/>
    <property type="evidence" value="ECO:0007669"/>
    <property type="project" value="TreeGrafter"/>
</dbReference>